<feature type="chain" id="PRO_5045737484" evidence="1">
    <location>
        <begin position="23"/>
        <end position="214"/>
    </location>
</feature>
<gene>
    <name evidence="2" type="ORF">JYB87_16750</name>
</gene>
<organism evidence="2 3">
    <name type="scientific">Shewanella avicenniae</name>
    <dbReference type="NCBI Taxonomy" id="2814294"/>
    <lineage>
        <taxon>Bacteria</taxon>
        <taxon>Pseudomonadati</taxon>
        <taxon>Pseudomonadota</taxon>
        <taxon>Gammaproteobacteria</taxon>
        <taxon>Alteromonadales</taxon>
        <taxon>Shewanellaceae</taxon>
        <taxon>Shewanella</taxon>
    </lineage>
</organism>
<keyword evidence="1" id="KW-0732">Signal</keyword>
<sequence>MKSHWLAALPLFALLMIGAAHSTQPQAANLQGDLAPLTPDTIPAAASPTNTPTSTAEVPNCSRIELLWQLDEQIGMGPLHLDMTLQEAQAAGQLVISKPLQYALCGVANANFIMDEGAIEVIFDKRQRIISLKSRTVDQGCSVMQQMTQAATVFSDLERLPLPYMPASGTLSAAYYRLGTPPRAWLMLTPEFTQLDNGSCAEADITKAPVSAFH</sequence>
<proteinExistence type="predicted"/>
<evidence type="ECO:0000256" key="1">
    <source>
        <dbReference type="SAM" id="SignalP"/>
    </source>
</evidence>
<dbReference type="RefSeq" id="WP_207354580.1">
    <property type="nucleotide sequence ID" value="NZ_CP071503.1"/>
</dbReference>
<keyword evidence="3" id="KW-1185">Reference proteome</keyword>
<reference evidence="2 3" key="1">
    <citation type="submission" date="2021-03" db="EMBL/GenBank/DDBJ databases">
        <title>Novel species identification of genus Shewanella.</title>
        <authorList>
            <person name="Liu G."/>
            <person name="Zhang Q."/>
        </authorList>
    </citation>
    <scope>NUCLEOTIDE SEQUENCE [LARGE SCALE GENOMIC DNA]</scope>
    <source>
        <strain evidence="2 3">FJAT-51800</strain>
    </source>
</reference>
<dbReference type="EMBL" id="CP071503">
    <property type="protein sequence ID" value="QSX33347.1"/>
    <property type="molecule type" value="Genomic_DNA"/>
</dbReference>
<protein>
    <submittedName>
        <fullName evidence="2">Uncharacterized protein</fullName>
    </submittedName>
</protein>
<accession>A0ABX7QPE2</accession>
<feature type="signal peptide" evidence="1">
    <location>
        <begin position="1"/>
        <end position="22"/>
    </location>
</feature>
<name>A0ABX7QPE2_9GAMM</name>
<evidence type="ECO:0000313" key="2">
    <source>
        <dbReference type="EMBL" id="QSX33347.1"/>
    </source>
</evidence>
<evidence type="ECO:0000313" key="3">
    <source>
        <dbReference type="Proteomes" id="UP000662770"/>
    </source>
</evidence>
<dbReference type="Proteomes" id="UP000662770">
    <property type="component" value="Chromosome"/>
</dbReference>